<evidence type="ECO:0000256" key="4">
    <source>
        <dbReference type="SAM" id="MobiDB-lite"/>
    </source>
</evidence>
<dbReference type="PANTHER" id="PTHR13780:SF36">
    <property type="entry name" value="CBS DOMAIN-CONTAINING PROTEIN"/>
    <property type="match status" value="1"/>
</dbReference>
<evidence type="ECO:0000256" key="1">
    <source>
        <dbReference type="ARBA" id="ARBA00022737"/>
    </source>
</evidence>
<feature type="compositionally biased region" description="Low complexity" evidence="4">
    <location>
        <begin position="381"/>
        <end position="396"/>
    </location>
</feature>
<dbReference type="Pfam" id="PF00571">
    <property type="entry name" value="CBS"/>
    <property type="match status" value="2"/>
</dbReference>
<keyword evidence="7" id="KW-1185">Reference proteome</keyword>
<feature type="compositionally biased region" description="Low complexity" evidence="4">
    <location>
        <begin position="405"/>
        <end position="424"/>
    </location>
</feature>
<reference evidence="6 7" key="1">
    <citation type="submission" date="2018-11" db="EMBL/GenBank/DDBJ databases">
        <title>Genome assembly of Steccherinum ochraceum LE-BIN_3174, the white-rot fungus of the Steccherinaceae family (The Residual Polyporoid clade, Polyporales, Basidiomycota).</title>
        <authorList>
            <person name="Fedorova T.V."/>
            <person name="Glazunova O.A."/>
            <person name="Landesman E.O."/>
            <person name="Moiseenko K.V."/>
            <person name="Psurtseva N.V."/>
            <person name="Savinova O.S."/>
            <person name="Shakhova N.V."/>
            <person name="Tyazhelova T.V."/>
            <person name="Vasina D.V."/>
        </authorList>
    </citation>
    <scope>NUCLEOTIDE SEQUENCE [LARGE SCALE GENOMIC DNA]</scope>
    <source>
        <strain evidence="6 7">LE-BIN_3174</strain>
    </source>
</reference>
<dbReference type="AlphaFoldDB" id="A0A4R0RJL5"/>
<evidence type="ECO:0000256" key="2">
    <source>
        <dbReference type="ARBA" id="ARBA00023122"/>
    </source>
</evidence>
<dbReference type="GO" id="GO:0042149">
    <property type="term" value="P:cellular response to glucose starvation"/>
    <property type="evidence" value="ECO:0007669"/>
    <property type="project" value="TreeGrafter"/>
</dbReference>
<protein>
    <submittedName>
        <fullName evidence="6">Protein sds23</fullName>
    </submittedName>
</protein>
<evidence type="ECO:0000259" key="5">
    <source>
        <dbReference type="PROSITE" id="PS51371"/>
    </source>
</evidence>
<feature type="region of interest" description="Disordered" evidence="4">
    <location>
        <begin position="372"/>
        <end position="424"/>
    </location>
</feature>
<dbReference type="Gene3D" id="3.10.580.10">
    <property type="entry name" value="CBS-domain"/>
    <property type="match status" value="2"/>
</dbReference>
<name>A0A4R0RJL5_9APHY</name>
<dbReference type="Proteomes" id="UP000292702">
    <property type="component" value="Unassembled WGS sequence"/>
</dbReference>
<comment type="caution">
    <text evidence="6">The sequence shown here is derived from an EMBL/GenBank/DDBJ whole genome shotgun (WGS) entry which is preliminary data.</text>
</comment>
<proteinExistence type="predicted"/>
<dbReference type="STRING" id="92696.A0A4R0RJL5"/>
<dbReference type="PANTHER" id="PTHR13780">
    <property type="entry name" value="AMP-ACTIVATED PROTEIN KINASE, GAMMA REGULATORY SUBUNIT"/>
    <property type="match status" value="1"/>
</dbReference>
<dbReference type="GO" id="GO:0004865">
    <property type="term" value="F:protein serine/threonine phosphatase inhibitor activity"/>
    <property type="evidence" value="ECO:0007669"/>
    <property type="project" value="TreeGrafter"/>
</dbReference>
<evidence type="ECO:0000313" key="7">
    <source>
        <dbReference type="Proteomes" id="UP000292702"/>
    </source>
</evidence>
<dbReference type="SMART" id="SM00116">
    <property type="entry name" value="CBS"/>
    <property type="match status" value="3"/>
</dbReference>
<feature type="domain" description="CBS" evidence="5">
    <location>
        <begin position="216"/>
        <end position="275"/>
    </location>
</feature>
<dbReference type="EMBL" id="RWJN01000150">
    <property type="protein sequence ID" value="TCD66085.1"/>
    <property type="molecule type" value="Genomic_DNA"/>
</dbReference>
<dbReference type="PROSITE" id="PS51371">
    <property type="entry name" value="CBS"/>
    <property type="match status" value="1"/>
</dbReference>
<organism evidence="6 7">
    <name type="scientific">Steccherinum ochraceum</name>
    <dbReference type="NCBI Taxonomy" id="92696"/>
    <lineage>
        <taxon>Eukaryota</taxon>
        <taxon>Fungi</taxon>
        <taxon>Dikarya</taxon>
        <taxon>Basidiomycota</taxon>
        <taxon>Agaricomycotina</taxon>
        <taxon>Agaricomycetes</taxon>
        <taxon>Polyporales</taxon>
        <taxon>Steccherinaceae</taxon>
        <taxon>Steccherinum</taxon>
    </lineage>
</organism>
<dbReference type="SUPFAM" id="SSF54631">
    <property type="entry name" value="CBS-domain pair"/>
    <property type="match status" value="2"/>
</dbReference>
<dbReference type="InterPro" id="IPR000644">
    <property type="entry name" value="CBS_dom"/>
</dbReference>
<keyword evidence="2 3" id="KW-0129">CBS domain</keyword>
<evidence type="ECO:0000313" key="6">
    <source>
        <dbReference type="EMBL" id="TCD66085.1"/>
    </source>
</evidence>
<dbReference type="InterPro" id="IPR050511">
    <property type="entry name" value="AMPK_gamma/SDS23_families"/>
</dbReference>
<dbReference type="OrthoDB" id="449052at2759"/>
<gene>
    <name evidence="6" type="primary">SDS23</name>
    <name evidence="6" type="ORF">EIP91_001843</name>
</gene>
<dbReference type="InterPro" id="IPR046342">
    <property type="entry name" value="CBS_dom_sf"/>
</dbReference>
<sequence>MSLGKRLSVSSIRSESPLAFAAAPNADAEEWTKAWSQTLARELIDCPVVSVDADTTVEEACELLLSKDILCLTVTRNSSESSIELFDFSDVNAFLTLAATQHRFTPEDLLGNPRIHQIVTAAKAGRVPVHIVSNLSEKNPLETLPHDATVISLLSVFARGPHRALIRAPPPSSDYLGFVSDRSLLSWFTSRANQTASLHAFLTNSLSSLNLPSLYLYTSVVAASAAQSVLDAMKLMSDEGVSSVAVVEEENGALLSAVSVRDIGRVVIPSQSKQILSTPLKQFVSLIKAPDGLTDGIDKSPIYSVLPSSTLLYTMQKLIATNAHRVFVTDEPQTHSPMLSPSPSAGLCGIVSVVDILSLFARIANITDIDPSRMQRHRRASSASSHSSSSAPGGRSPDQHQGFPRSRSSSRTGYSRLSPRNSLRNSVSSLDTFQWAERVPKA</sequence>
<evidence type="ECO:0000256" key="3">
    <source>
        <dbReference type="PROSITE-ProRule" id="PRU00703"/>
    </source>
</evidence>
<keyword evidence="1" id="KW-0677">Repeat</keyword>
<accession>A0A4R0RJL5</accession>